<accession>A0A0Q9YNQ2</accession>
<dbReference type="Gene3D" id="3.30.70.100">
    <property type="match status" value="1"/>
</dbReference>
<dbReference type="Proteomes" id="UP000051494">
    <property type="component" value="Unassembled WGS sequence"/>
</dbReference>
<gene>
    <name evidence="2" type="ORF">CC99x_006985</name>
    <name evidence="1" type="ORF">CC99x_01657</name>
</gene>
<dbReference type="InterPro" id="IPR011008">
    <property type="entry name" value="Dimeric_a/b-barrel"/>
</dbReference>
<dbReference type="EMBL" id="LKHV01000008">
    <property type="protein sequence ID" value="KRG18215.1"/>
    <property type="molecule type" value="Genomic_DNA"/>
</dbReference>
<protein>
    <recommendedName>
        <fullName evidence="4">Antibiotic biosynthesis monooxygenase</fullName>
    </recommendedName>
</protein>
<keyword evidence="3" id="KW-1185">Reference proteome</keyword>
<evidence type="ECO:0000313" key="2">
    <source>
        <dbReference type="EMBL" id="MCS5708650.1"/>
    </source>
</evidence>
<comment type="caution">
    <text evidence="1">The sequence shown here is derived from an EMBL/GenBank/DDBJ whole genome shotgun (WGS) entry which is preliminary data.</text>
</comment>
<dbReference type="OrthoDB" id="6105906at2"/>
<dbReference type="SUPFAM" id="SSF54909">
    <property type="entry name" value="Dimeric alpha+beta barrel"/>
    <property type="match status" value="1"/>
</dbReference>
<evidence type="ECO:0000313" key="1">
    <source>
        <dbReference type="EMBL" id="KRG18215.1"/>
    </source>
</evidence>
<evidence type="ECO:0000313" key="3">
    <source>
        <dbReference type="Proteomes" id="UP000051494"/>
    </source>
</evidence>
<organism evidence="1">
    <name type="scientific">Candidatus Berkiella cookevillensis</name>
    <dbReference type="NCBI Taxonomy" id="437022"/>
    <lineage>
        <taxon>Bacteria</taxon>
        <taxon>Pseudomonadati</taxon>
        <taxon>Pseudomonadota</taxon>
        <taxon>Gammaproteobacteria</taxon>
        <taxon>Candidatus Berkiellales</taxon>
        <taxon>Candidatus Berkiellaceae</taxon>
        <taxon>Candidatus Berkiella</taxon>
    </lineage>
</organism>
<reference evidence="2" key="2">
    <citation type="journal article" date="2016" name="Genome Announc.">
        <title>Draft Genome Sequences of Two Novel Amoeba-Resistant Intranuclear Bacteria, 'Candidatus Berkiella cookevillensis' and 'Candidatus Berkiella aquae'.</title>
        <authorList>
            <person name="Mehari Y.T."/>
            <person name="Arivett B.A."/>
            <person name="Farone A.L."/>
            <person name="Gunderson J.H."/>
            <person name="Farone M.B."/>
        </authorList>
    </citation>
    <scope>NUCLEOTIDE SEQUENCE</scope>
    <source>
        <strain evidence="2">CC99</strain>
    </source>
</reference>
<reference evidence="2" key="3">
    <citation type="submission" date="2021-06" db="EMBL/GenBank/DDBJ databases">
        <title>Genomic Description and Analysis of Intracellular Bacteria, Candidatus Berkiella cookevillensis and Candidatus Berkiella aquae.</title>
        <authorList>
            <person name="Kidane D.T."/>
            <person name="Mehari Y.T."/>
            <person name="Rice F.C."/>
            <person name="Arivett B.A."/>
            <person name="Farone A.L."/>
            <person name="Berk S.G."/>
            <person name="Farone M.B."/>
        </authorList>
    </citation>
    <scope>NUCLEOTIDE SEQUENCE</scope>
    <source>
        <strain evidence="2">CC99</strain>
    </source>
</reference>
<sequence>MIAIIYRFKLKSHQEALYQQYWHKIATYFVEKCGAIGSCLHKGTDGLWVAYSRWPNKATRDAAWPGDNAPNEILPEDIREAIQKMQAIKEENKDLESYDEICLEVVDDLLLGKIELT</sequence>
<dbReference type="STRING" id="437022.CC99x_01657"/>
<reference evidence="1" key="1">
    <citation type="submission" date="2015-09" db="EMBL/GenBank/DDBJ databases">
        <title>Draft Genome Sequences of Two Novel Amoeba-resistant Intranuclear Bacteria, Candidatus Berkiella cookevillensis and Candidatus Berkiella aquae.</title>
        <authorList>
            <person name="Mehari Y.T."/>
            <person name="Arivett B.A."/>
            <person name="Farone A.L."/>
            <person name="Gunderson J.H."/>
            <person name="Farone M.B."/>
        </authorList>
    </citation>
    <scope>NUCLEOTIDE SEQUENCE [LARGE SCALE GENOMIC DNA]</scope>
    <source>
        <strain evidence="1">CC99</strain>
    </source>
</reference>
<dbReference type="AlphaFoldDB" id="A0A0Q9YNQ2"/>
<dbReference type="EMBL" id="LKHV02000001">
    <property type="protein sequence ID" value="MCS5708650.1"/>
    <property type="molecule type" value="Genomic_DNA"/>
</dbReference>
<proteinExistence type="predicted"/>
<evidence type="ECO:0008006" key="4">
    <source>
        <dbReference type="Google" id="ProtNLM"/>
    </source>
</evidence>
<name>A0A0Q9YNQ2_9GAMM</name>